<proteinExistence type="predicted"/>
<dbReference type="Proteomes" id="UP000037122">
    <property type="component" value="Unassembled WGS sequence"/>
</dbReference>
<dbReference type="AlphaFoldDB" id="A0A0L0P3X3"/>
<sequence length="86" mass="9664">MQAQMLPLTGFSVVFFAHPGQIISVSLVRRLATEKSALKSAQLGKVPDSHARNEIKHHWILPDLILTSNRYDVLFLSKSFTFSTKP</sequence>
<gene>
    <name evidence="1" type="ORF">QG37_01930</name>
</gene>
<evidence type="ECO:0000313" key="2">
    <source>
        <dbReference type="Proteomes" id="UP000037122"/>
    </source>
</evidence>
<reference evidence="2" key="1">
    <citation type="journal article" date="2015" name="BMC Genomics">
        <title>Draft genome of a commonly misdiagnosed multidrug resistant pathogen Candida auris.</title>
        <authorList>
            <person name="Chatterjee S."/>
            <person name="Alampalli S.V."/>
            <person name="Nageshan R.K."/>
            <person name="Chettiar S.T."/>
            <person name="Joshi S."/>
            <person name="Tatu U.S."/>
        </authorList>
    </citation>
    <scope>NUCLEOTIDE SEQUENCE [LARGE SCALE GENOMIC DNA]</scope>
    <source>
        <strain evidence="2">6684</strain>
    </source>
</reference>
<evidence type="ECO:0000313" key="1">
    <source>
        <dbReference type="EMBL" id="KNE01057.1"/>
    </source>
</evidence>
<organism evidence="1 2">
    <name type="scientific">Candidozyma auris</name>
    <name type="common">Yeast</name>
    <name type="synonym">Candida auris</name>
    <dbReference type="NCBI Taxonomy" id="498019"/>
    <lineage>
        <taxon>Eukaryota</taxon>
        <taxon>Fungi</taxon>
        <taxon>Dikarya</taxon>
        <taxon>Ascomycota</taxon>
        <taxon>Saccharomycotina</taxon>
        <taxon>Pichiomycetes</taxon>
        <taxon>Metschnikowiaceae</taxon>
        <taxon>Candidozyma</taxon>
    </lineage>
</organism>
<name>A0A0L0P3X3_CANAR</name>
<comment type="caution">
    <text evidence="1">The sequence shown here is derived from an EMBL/GenBank/DDBJ whole genome shotgun (WGS) entry which is preliminary data.</text>
</comment>
<accession>A0A0L0P3X3</accession>
<protein>
    <submittedName>
        <fullName evidence="1">Uncharacterized protein</fullName>
    </submittedName>
</protein>
<dbReference type="VEuPathDB" id="FungiDB:QG37_01930"/>
<dbReference type="EMBL" id="LGST01000016">
    <property type="protein sequence ID" value="KNE01057.1"/>
    <property type="molecule type" value="Genomic_DNA"/>
</dbReference>